<name>A0A0F6RGI0_CITAM</name>
<dbReference type="PROSITE" id="PS51257">
    <property type="entry name" value="PROKAR_LIPOPROTEIN"/>
    <property type="match status" value="1"/>
</dbReference>
<dbReference type="EMBL" id="CP011132">
    <property type="protein sequence ID" value="AKE60068.1"/>
    <property type="molecule type" value="Genomic_DNA"/>
</dbReference>
<evidence type="ECO:0000313" key="2">
    <source>
        <dbReference type="EMBL" id="AKE60068.1"/>
    </source>
</evidence>
<feature type="signal peptide" evidence="1">
    <location>
        <begin position="1"/>
        <end position="31"/>
    </location>
</feature>
<sequence>MRNLTKTLYIVPCSLLLSGCVISLSPLSDYAGNDSAKIRIANNVDPLSLKFFKKVGNCLQEVDSKSLVTGVNILGVKSTKSKKVEGIKSSPEGSPLIMVDVMEYSIQSEQYLQIGYRTTSQSTYSQQVHSSYRSFIPKAGHSYEAYTLTGGYYIQPVMIMDITDGKNTPAPEWDISECNYEVSMMGKKVYQKSSSGE</sequence>
<proteinExistence type="predicted"/>
<reference evidence="2 3" key="1">
    <citation type="journal article" date="2013" name="Appl. Microbiol. Biotechnol.">
        <title>Glycerol assimilation and production of 1,3-propanediol by Citrobacter amalonaticus Y19.</title>
        <authorList>
            <person name="Ainala S.K."/>
            <person name="Ashok S."/>
            <person name="Ko Y."/>
            <person name="Park S."/>
        </authorList>
    </citation>
    <scope>NUCLEOTIDE SEQUENCE [LARGE SCALE GENOMIC DNA]</scope>
    <source>
        <strain evidence="2 3">Y19</strain>
    </source>
</reference>
<dbReference type="Proteomes" id="UP000034085">
    <property type="component" value="Chromosome"/>
</dbReference>
<evidence type="ECO:0000256" key="1">
    <source>
        <dbReference type="SAM" id="SignalP"/>
    </source>
</evidence>
<dbReference type="HOGENOM" id="CLU_1466008_0_0_6"/>
<dbReference type="AlphaFoldDB" id="A0A0F6RGI0"/>
<organism evidence="2 3">
    <name type="scientific">Citrobacter amalonaticus Y19</name>
    <dbReference type="NCBI Taxonomy" id="1261127"/>
    <lineage>
        <taxon>Bacteria</taxon>
        <taxon>Pseudomonadati</taxon>
        <taxon>Pseudomonadota</taxon>
        <taxon>Gammaproteobacteria</taxon>
        <taxon>Enterobacterales</taxon>
        <taxon>Enterobacteriaceae</taxon>
        <taxon>Citrobacter</taxon>
    </lineage>
</organism>
<dbReference type="RefSeq" id="WP_046487307.1">
    <property type="nucleotide sequence ID" value="NZ_CP011132.1"/>
</dbReference>
<protein>
    <recommendedName>
        <fullName evidence="4">Lipoprotein</fullName>
    </recommendedName>
</protein>
<evidence type="ECO:0000313" key="3">
    <source>
        <dbReference type="Proteomes" id="UP000034085"/>
    </source>
</evidence>
<keyword evidence="1" id="KW-0732">Signal</keyword>
<gene>
    <name evidence="2" type="ORF">F384_16650</name>
</gene>
<feature type="chain" id="PRO_5002509389" description="Lipoprotein" evidence="1">
    <location>
        <begin position="32"/>
        <end position="197"/>
    </location>
</feature>
<evidence type="ECO:0008006" key="4">
    <source>
        <dbReference type="Google" id="ProtNLM"/>
    </source>
</evidence>
<dbReference type="OrthoDB" id="6505768at2"/>
<accession>A0A0F6RGI0</accession>
<dbReference type="KEGG" id="cama:F384_16650"/>
<dbReference type="PATRIC" id="fig|1261127.3.peg.3480"/>